<organism evidence="5 6">
    <name type="scientific">Tanacetum coccineum</name>
    <dbReference type="NCBI Taxonomy" id="301880"/>
    <lineage>
        <taxon>Eukaryota</taxon>
        <taxon>Viridiplantae</taxon>
        <taxon>Streptophyta</taxon>
        <taxon>Embryophyta</taxon>
        <taxon>Tracheophyta</taxon>
        <taxon>Spermatophyta</taxon>
        <taxon>Magnoliopsida</taxon>
        <taxon>eudicotyledons</taxon>
        <taxon>Gunneridae</taxon>
        <taxon>Pentapetalae</taxon>
        <taxon>asterids</taxon>
        <taxon>campanulids</taxon>
        <taxon>Asterales</taxon>
        <taxon>Asteraceae</taxon>
        <taxon>Asteroideae</taxon>
        <taxon>Anthemideae</taxon>
        <taxon>Anthemidinae</taxon>
        <taxon>Tanacetum</taxon>
    </lineage>
</organism>
<feature type="region of interest" description="Disordered" evidence="1">
    <location>
        <begin position="606"/>
        <end position="628"/>
    </location>
</feature>
<gene>
    <name evidence="5" type="ORF">Tco_0801070</name>
</gene>
<keyword evidence="6" id="KW-1185">Reference proteome</keyword>
<feature type="domain" description="Retrotransposon Copia-like N-terminal" evidence="3">
    <location>
        <begin position="37"/>
        <end position="81"/>
    </location>
</feature>
<name>A0ABQ4ZYB7_9ASTR</name>
<comment type="caution">
    <text evidence="5">The sequence shown here is derived from an EMBL/GenBank/DDBJ whole genome shotgun (WGS) entry which is preliminary data.</text>
</comment>
<dbReference type="Proteomes" id="UP001151760">
    <property type="component" value="Unassembled WGS sequence"/>
</dbReference>
<dbReference type="Pfam" id="PF14244">
    <property type="entry name" value="Retrotran_gag_3"/>
    <property type="match status" value="1"/>
</dbReference>
<feature type="region of interest" description="Disordered" evidence="1">
    <location>
        <begin position="185"/>
        <end position="229"/>
    </location>
</feature>
<dbReference type="Pfam" id="PF25597">
    <property type="entry name" value="SH3_retrovirus"/>
    <property type="match status" value="1"/>
</dbReference>
<proteinExistence type="predicted"/>
<protein>
    <submittedName>
        <fullName evidence="5">Ribonuclease H-like domain-containing protein</fullName>
    </submittedName>
</protein>
<reference evidence="5" key="1">
    <citation type="journal article" date="2022" name="Int. J. Mol. Sci.">
        <title>Draft Genome of Tanacetum Coccineum: Genomic Comparison of Closely Related Tanacetum-Family Plants.</title>
        <authorList>
            <person name="Yamashiro T."/>
            <person name="Shiraishi A."/>
            <person name="Nakayama K."/>
            <person name="Satake H."/>
        </authorList>
    </citation>
    <scope>NUCLEOTIDE SEQUENCE</scope>
</reference>
<dbReference type="PANTHER" id="PTHR34222">
    <property type="entry name" value="GAG_PRE-INTEGRS DOMAIN-CONTAINING PROTEIN"/>
    <property type="match status" value="1"/>
</dbReference>
<feature type="domain" description="Retroviral polymerase SH3-like" evidence="4">
    <location>
        <begin position="519"/>
        <end position="579"/>
    </location>
</feature>
<evidence type="ECO:0000313" key="6">
    <source>
        <dbReference type="Proteomes" id="UP001151760"/>
    </source>
</evidence>
<feature type="non-terminal residue" evidence="5">
    <location>
        <position position="747"/>
    </location>
</feature>
<dbReference type="PANTHER" id="PTHR34222:SF99">
    <property type="entry name" value="PROTEIN, PUTATIVE-RELATED"/>
    <property type="match status" value="1"/>
</dbReference>
<reference evidence="5" key="2">
    <citation type="submission" date="2022-01" db="EMBL/GenBank/DDBJ databases">
        <authorList>
            <person name="Yamashiro T."/>
            <person name="Shiraishi A."/>
            <person name="Satake H."/>
            <person name="Nakayama K."/>
        </authorList>
    </citation>
    <scope>NUCLEOTIDE SEQUENCE</scope>
</reference>
<sequence>MSVHGYSDSEYQFNDESDDDNVTLISKLDMSSPFHLHPNDSATLTIVSIKLKGTENYQVWSCAMLLALEGKNKTSFIDGTCRRSNTDEVLAKHVWDELKETYDKVDGFVTFNLHHKINSLRQNGTSITDYYHRFLMGLDDSYMQIRSNILSRDPLLDVKGAYAIISSKDSHRVVSTSSVETSQRSQSFVFNSSVNNRGVNQRPPNSGNSSRTNNVARPSNGGNRRTNGGPQLVCEHCNFNSHTIDRYFKLIGYLANFRKRNNNNNSSNQGNQGAQSFNRRFINNNSVGSSSSYTFTDDQLSKIISLIKDNSLNNGKGVQANMAVNCTLGLRQLVSLLIQVSHPNGTEAVITSVGNMVLSKNLTLYDVLVVPEYFDLREMKVLGTSNQIDGLYYFSDSIQGKIGFEKSNCNLVKYTWHSRLGHPSDQVLNVLQKELAFDNNDLDHCEICQKSKQTREPFPLSEHKTSVLAELVHLDLWGPYKVTSKEEFRFPSSVLNGKSPFELVFNKKPGLKHLRVFGCLCYATVLNLHDKFSSRAEKCVLVGYASFKKGYKLYSLERKQFIYSRDVRFFEKVFPFKIRQPQDINLTYQGWDHVNFFDEIVYENPDTSSDDHNKKARNQSSNGSASKDEMVATFDPVTANSEDDVVASEPISESVLTTSTPHVRRSERTSVFPKRYNDFVVDSKVKYGLENYVSYVNLSAVNRFFITELNKNFKPKSFYEASKDQHWIEAMNDEMNALYSNDTWEVV</sequence>
<feature type="compositionally biased region" description="Low complexity" evidence="1">
    <location>
        <begin position="185"/>
        <end position="197"/>
    </location>
</feature>
<dbReference type="InterPro" id="IPR057670">
    <property type="entry name" value="SH3_retrovirus"/>
</dbReference>
<dbReference type="EMBL" id="BQNB010011706">
    <property type="protein sequence ID" value="GJS94102.1"/>
    <property type="molecule type" value="Genomic_DNA"/>
</dbReference>
<feature type="domain" description="GAG-pre-integrase" evidence="2">
    <location>
        <begin position="415"/>
        <end position="453"/>
    </location>
</feature>
<evidence type="ECO:0000256" key="1">
    <source>
        <dbReference type="SAM" id="MobiDB-lite"/>
    </source>
</evidence>
<feature type="compositionally biased region" description="Polar residues" evidence="1">
    <location>
        <begin position="198"/>
        <end position="229"/>
    </location>
</feature>
<evidence type="ECO:0000259" key="2">
    <source>
        <dbReference type="Pfam" id="PF13976"/>
    </source>
</evidence>
<evidence type="ECO:0000313" key="5">
    <source>
        <dbReference type="EMBL" id="GJS94102.1"/>
    </source>
</evidence>
<dbReference type="InterPro" id="IPR029472">
    <property type="entry name" value="Copia-like_N"/>
</dbReference>
<accession>A0ABQ4ZYB7</accession>
<dbReference type="Pfam" id="PF13976">
    <property type="entry name" value="gag_pre-integrs"/>
    <property type="match status" value="1"/>
</dbReference>
<evidence type="ECO:0000259" key="3">
    <source>
        <dbReference type="Pfam" id="PF14244"/>
    </source>
</evidence>
<dbReference type="InterPro" id="IPR025724">
    <property type="entry name" value="GAG-pre-integrase_dom"/>
</dbReference>
<evidence type="ECO:0000259" key="4">
    <source>
        <dbReference type="Pfam" id="PF25597"/>
    </source>
</evidence>